<keyword evidence="4" id="KW-0804">Transcription</keyword>
<dbReference type="CDD" id="cd10017">
    <property type="entry name" value="B3_DNA"/>
    <property type="match status" value="1"/>
</dbReference>
<name>A0A3B6KJV0_WHEAT</name>
<accession>A0A3B6KJV0</accession>
<dbReference type="PANTHER" id="PTHR31674">
    <property type="entry name" value="B3 DOMAIN-CONTAINING PROTEIN REM-LIKE 3-RELATED"/>
    <property type="match status" value="1"/>
</dbReference>
<keyword evidence="5" id="KW-0539">Nucleus</keyword>
<evidence type="ECO:0000259" key="7">
    <source>
        <dbReference type="PROSITE" id="PS50863"/>
    </source>
</evidence>
<protein>
    <recommendedName>
        <fullName evidence="7">TF-B3 domain-containing protein</fullName>
    </recommendedName>
</protein>
<dbReference type="GO" id="GO:0003677">
    <property type="term" value="F:DNA binding"/>
    <property type="evidence" value="ECO:0007669"/>
    <property type="project" value="UniProtKB-KW"/>
</dbReference>
<keyword evidence="2" id="KW-0805">Transcription regulation</keyword>
<dbReference type="AlphaFoldDB" id="A0A3B6KJV0"/>
<dbReference type="Gramene" id="TraesCS5A03G0725100.1">
    <property type="protein sequence ID" value="TraesCS5A03G0725100.1.CDS"/>
    <property type="gene ID" value="TraesCS5A03G0725100"/>
</dbReference>
<feature type="domain" description="TF-B3" evidence="7">
    <location>
        <begin position="341"/>
        <end position="426"/>
    </location>
</feature>
<dbReference type="GO" id="GO:0005634">
    <property type="term" value="C:nucleus"/>
    <property type="evidence" value="ECO:0007669"/>
    <property type="project" value="UniProtKB-SubCell"/>
</dbReference>
<evidence type="ECO:0000256" key="3">
    <source>
        <dbReference type="ARBA" id="ARBA00023125"/>
    </source>
</evidence>
<reference evidence="8" key="1">
    <citation type="submission" date="2018-08" db="EMBL/GenBank/DDBJ databases">
        <authorList>
            <person name="Rossello M."/>
        </authorList>
    </citation>
    <scope>NUCLEOTIDE SEQUENCE [LARGE SCALE GENOMIC DNA]</scope>
    <source>
        <strain evidence="8">cv. Chinese Spring</strain>
    </source>
</reference>
<dbReference type="OrthoDB" id="1093005at2759"/>
<keyword evidence="3" id="KW-0238">DNA-binding</keyword>
<dbReference type="InterPro" id="IPR015300">
    <property type="entry name" value="DNA-bd_pseudobarrel_sf"/>
</dbReference>
<dbReference type="Pfam" id="PF02362">
    <property type="entry name" value="B3"/>
    <property type="match status" value="1"/>
</dbReference>
<evidence type="ECO:0000256" key="2">
    <source>
        <dbReference type="ARBA" id="ARBA00023015"/>
    </source>
</evidence>
<dbReference type="InterPro" id="IPR003340">
    <property type="entry name" value="B3_DNA-bd"/>
</dbReference>
<dbReference type="EnsemblPlants" id="TraesCS5A02G298100.1">
    <property type="protein sequence ID" value="TraesCS5A02G298100.1"/>
    <property type="gene ID" value="TraesCS5A02G298100"/>
</dbReference>
<evidence type="ECO:0000256" key="1">
    <source>
        <dbReference type="ARBA" id="ARBA00004123"/>
    </source>
</evidence>
<proteinExistence type="predicted"/>
<evidence type="ECO:0000256" key="6">
    <source>
        <dbReference type="SAM" id="MobiDB-lite"/>
    </source>
</evidence>
<dbReference type="PANTHER" id="PTHR31674:SF24">
    <property type="entry name" value="TF-B3 DOMAIN-CONTAINING PROTEIN"/>
    <property type="match status" value="1"/>
</dbReference>
<dbReference type="InterPro" id="IPR039218">
    <property type="entry name" value="REM_fam"/>
</dbReference>
<sequence length="434" mass="47391">MAAGDVATVFLEMSLGTRLAVSFPASSTTVADLKRTYPFSLSSSLLVYLAVCLASRCDEQVLLHLEQILHFASFSWFQIESKSIRTKPQSSFISLLFAGKNPNLDLISLFGLPGRVSHEHAACFPHLGQIAVQSIKIEHGRSWFHLADSMAVRDAFLFQGINERWHLQVDASLQVDQGMVTQGHSGGADSANHSAPAPGRGHGCEGSSSRRCRKTSSSDEMLPDQVEAEAQAQVTPSEREQPLTGKGEGSSDGAEQDREQGAWGRRLRPRTHVGKTPITLSSGSSSSSESEEMDTNTVGGGSSSSSESEEMDINTVVDAPAPQFVVELKKCHFVKQNGQYLNVPMEFGIVHRYTEKKKVLLRMGGDSWAVSLKHGLTSTGRPRTSLRYGWQQFRVDNRLRVGETCFFRALPGDGGGDHHVLKVEVRRLDGSYAT</sequence>
<dbReference type="Proteomes" id="UP000019116">
    <property type="component" value="Chromosome 5A"/>
</dbReference>
<dbReference type="Gramene" id="TraesWEE_scaffold_233908_01G000100.1">
    <property type="protein sequence ID" value="TraesWEE_scaffold_233908_01G000100.1"/>
    <property type="gene ID" value="TraesWEE_scaffold_233908_01G000100"/>
</dbReference>
<evidence type="ECO:0000313" key="8">
    <source>
        <dbReference type="EnsemblPlants" id="TraesCS5A02G298100.1"/>
    </source>
</evidence>
<evidence type="ECO:0000313" key="9">
    <source>
        <dbReference type="Proteomes" id="UP000019116"/>
    </source>
</evidence>
<comment type="subcellular location">
    <subcellularLocation>
        <location evidence="1">Nucleus</location>
    </subcellularLocation>
</comment>
<evidence type="ECO:0000256" key="4">
    <source>
        <dbReference type="ARBA" id="ARBA00023163"/>
    </source>
</evidence>
<gene>
    <name evidence="8" type="primary">LOC123107407</name>
</gene>
<keyword evidence="9" id="KW-1185">Reference proteome</keyword>
<organism evidence="8">
    <name type="scientific">Triticum aestivum</name>
    <name type="common">Wheat</name>
    <dbReference type="NCBI Taxonomy" id="4565"/>
    <lineage>
        <taxon>Eukaryota</taxon>
        <taxon>Viridiplantae</taxon>
        <taxon>Streptophyta</taxon>
        <taxon>Embryophyta</taxon>
        <taxon>Tracheophyta</taxon>
        <taxon>Spermatophyta</taxon>
        <taxon>Magnoliopsida</taxon>
        <taxon>Liliopsida</taxon>
        <taxon>Poales</taxon>
        <taxon>Poaceae</taxon>
        <taxon>BOP clade</taxon>
        <taxon>Pooideae</taxon>
        <taxon>Triticodae</taxon>
        <taxon>Triticeae</taxon>
        <taxon>Triticinae</taxon>
        <taxon>Triticum</taxon>
    </lineage>
</organism>
<dbReference type="Gramene" id="TraesCS5A02G298100.1">
    <property type="protein sequence ID" value="TraesCS5A02G298100.1"/>
    <property type="gene ID" value="TraesCS5A02G298100"/>
</dbReference>
<dbReference type="SUPFAM" id="SSF101936">
    <property type="entry name" value="DNA-binding pseudobarrel domain"/>
    <property type="match status" value="1"/>
</dbReference>
<evidence type="ECO:0000256" key="5">
    <source>
        <dbReference type="ARBA" id="ARBA00023242"/>
    </source>
</evidence>
<dbReference type="PROSITE" id="PS50863">
    <property type="entry name" value="B3"/>
    <property type="match status" value="1"/>
</dbReference>
<dbReference type="Gene3D" id="2.40.330.10">
    <property type="entry name" value="DNA-binding pseudobarrel domain"/>
    <property type="match status" value="1"/>
</dbReference>
<feature type="region of interest" description="Disordered" evidence="6">
    <location>
        <begin position="180"/>
        <end position="312"/>
    </location>
</feature>
<reference evidence="8" key="2">
    <citation type="submission" date="2018-10" db="UniProtKB">
        <authorList>
            <consortium name="EnsemblPlants"/>
        </authorList>
    </citation>
    <scope>IDENTIFICATION</scope>
</reference>